<evidence type="ECO:0000256" key="3">
    <source>
        <dbReference type="ARBA" id="ARBA00023242"/>
    </source>
</evidence>
<reference evidence="5 6" key="1">
    <citation type="journal article" date="2024" name="Commun. Biol.">
        <title>Comparative genomic analysis of thermophilic fungi reveals convergent evolutionary adaptations and gene losses.</title>
        <authorList>
            <person name="Steindorff A.S."/>
            <person name="Aguilar-Pontes M.V."/>
            <person name="Robinson A.J."/>
            <person name="Andreopoulos B."/>
            <person name="LaButti K."/>
            <person name="Kuo A."/>
            <person name="Mondo S."/>
            <person name="Riley R."/>
            <person name="Otillar R."/>
            <person name="Haridas S."/>
            <person name="Lipzen A."/>
            <person name="Grimwood J."/>
            <person name="Schmutz J."/>
            <person name="Clum A."/>
            <person name="Reid I.D."/>
            <person name="Moisan M.C."/>
            <person name="Butler G."/>
            <person name="Nguyen T.T.M."/>
            <person name="Dewar K."/>
            <person name="Conant G."/>
            <person name="Drula E."/>
            <person name="Henrissat B."/>
            <person name="Hansel C."/>
            <person name="Singer S."/>
            <person name="Hutchinson M.I."/>
            <person name="de Vries R.P."/>
            <person name="Natvig D.O."/>
            <person name="Powell A.J."/>
            <person name="Tsang A."/>
            <person name="Grigoriev I.V."/>
        </authorList>
    </citation>
    <scope>NUCLEOTIDE SEQUENCE [LARGE SCALE GENOMIC DNA]</scope>
    <source>
        <strain evidence="5 6">ATCC 24622</strain>
    </source>
</reference>
<keyword evidence="2" id="KW-0804">Transcription</keyword>
<protein>
    <submittedName>
        <fullName evidence="5">Uncharacterized protein</fullName>
    </submittedName>
</protein>
<dbReference type="Proteomes" id="UP001586593">
    <property type="component" value="Unassembled WGS sequence"/>
</dbReference>
<dbReference type="CDD" id="cd12148">
    <property type="entry name" value="fungal_TF_MHR"/>
    <property type="match status" value="1"/>
</dbReference>
<gene>
    <name evidence="5" type="ORF">VTK73DRAFT_6884</name>
</gene>
<comment type="caution">
    <text evidence="5">The sequence shown here is derived from an EMBL/GenBank/DDBJ whole genome shotgun (WGS) entry which is preliminary data.</text>
</comment>
<name>A0ABR3WHJ7_9PEZI</name>
<evidence type="ECO:0000256" key="1">
    <source>
        <dbReference type="ARBA" id="ARBA00023015"/>
    </source>
</evidence>
<dbReference type="InterPro" id="IPR051127">
    <property type="entry name" value="Fungal_SecMet_Regulators"/>
</dbReference>
<evidence type="ECO:0000313" key="6">
    <source>
        <dbReference type="Proteomes" id="UP001586593"/>
    </source>
</evidence>
<keyword evidence="1" id="KW-0805">Transcription regulation</keyword>
<keyword evidence="6" id="KW-1185">Reference proteome</keyword>
<evidence type="ECO:0000256" key="4">
    <source>
        <dbReference type="SAM" id="MobiDB-lite"/>
    </source>
</evidence>
<proteinExistence type="predicted"/>
<dbReference type="PANTHER" id="PTHR47424:SF6">
    <property type="entry name" value="PROLINE UTILIZATION TRANS-ACTIVATOR"/>
    <property type="match status" value="1"/>
</dbReference>
<keyword evidence="3" id="KW-0539">Nucleus</keyword>
<feature type="compositionally biased region" description="Polar residues" evidence="4">
    <location>
        <begin position="47"/>
        <end position="58"/>
    </location>
</feature>
<feature type="region of interest" description="Disordered" evidence="4">
    <location>
        <begin position="37"/>
        <end position="58"/>
    </location>
</feature>
<evidence type="ECO:0000313" key="5">
    <source>
        <dbReference type="EMBL" id="KAL1862443.1"/>
    </source>
</evidence>
<dbReference type="PANTHER" id="PTHR47424">
    <property type="entry name" value="REGULATORY PROTEIN GAL4"/>
    <property type="match status" value="1"/>
</dbReference>
<accession>A0ABR3WHJ7</accession>
<dbReference type="EMBL" id="JAZHXJ010000401">
    <property type="protein sequence ID" value="KAL1862443.1"/>
    <property type="molecule type" value="Genomic_DNA"/>
</dbReference>
<evidence type="ECO:0000256" key="2">
    <source>
        <dbReference type="ARBA" id="ARBA00023163"/>
    </source>
</evidence>
<organism evidence="5 6">
    <name type="scientific">Phialemonium thermophilum</name>
    <dbReference type="NCBI Taxonomy" id="223376"/>
    <lineage>
        <taxon>Eukaryota</taxon>
        <taxon>Fungi</taxon>
        <taxon>Dikarya</taxon>
        <taxon>Ascomycota</taxon>
        <taxon>Pezizomycotina</taxon>
        <taxon>Sordariomycetes</taxon>
        <taxon>Sordariomycetidae</taxon>
        <taxon>Cephalothecales</taxon>
        <taxon>Cephalothecaceae</taxon>
        <taxon>Phialemonium</taxon>
    </lineage>
</organism>
<sequence length="279" mass="30921">MKSFRGAVHLHMNWNQIIIYMGRRALLRHVQRHLSRRHRHARDSSSVPNQEDAGSSPSAAATTCEATLIRECVAAAIRIIQLVNYLWETGKLARFSFTDLNCCSTATLIVMVHEIAQQHPLYSSSVETAMQAMSHMATGCRNAKEGLRLIRHLQRVITALKSEMAHDERGTDGQMHGYREWERWMALRDDNAASSSVAATPSVRPTAGEARMKQGEYMVGEDFHGASSASVDSGLMPVSSLEEMSGTVGTEQSVFMGPWTDNLDSLGLSGFEDFTFPSF</sequence>